<dbReference type="RefSeq" id="WP_053397236.1">
    <property type="nucleotide sequence ID" value="NZ_LHPJ01000033.1"/>
</dbReference>
<protein>
    <recommendedName>
        <fullName evidence="3">Rod shape-determining protein MreB</fullName>
    </recommendedName>
</protein>
<evidence type="ECO:0000313" key="1">
    <source>
        <dbReference type="EMBL" id="KOO01870.1"/>
    </source>
</evidence>
<organism evidence="1 2">
    <name type="scientific">Vibrio nereis</name>
    <dbReference type="NCBI Taxonomy" id="693"/>
    <lineage>
        <taxon>Bacteria</taxon>
        <taxon>Pseudomonadati</taxon>
        <taxon>Pseudomonadota</taxon>
        <taxon>Gammaproteobacteria</taxon>
        <taxon>Vibrionales</taxon>
        <taxon>Vibrionaceae</taxon>
        <taxon>Vibrio</taxon>
    </lineage>
</organism>
<proteinExistence type="predicted"/>
<dbReference type="EMBL" id="LHPJ01000033">
    <property type="protein sequence ID" value="KOO01870.1"/>
    <property type="molecule type" value="Genomic_DNA"/>
</dbReference>
<dbReference type="Proteomes" id="UP000037515">
    <property type="component" value="Unassembled WGS sequence"/>
</dbReference>
<dbReference type="PATRIC" id="fig|693.5.peg.3724"/>
<sequence length="128" mass="14247">MFSKRHVYFQVVKGKVTGRNLETGECAVELCEGLSHPRTLMGDFFLIESSFQNIIDKLAPKKPLLRTPILFIHLIPTAEGGYTNVELRAFKEVGLGIGSIKVYLIVGGAELSKEQLLQGEFHEWPSAT</sequence>
<evidence type="ECO:0008006" key="3">
    <source>
        <dbReference type="Google" id="ProtNLM"/>
    </source>
</evidence>
<dbReference type="AlphaFoldDB" id="A0A0M0HIH5"/>
<gene>
    <name evidence="1" type="ORF">AKJ17_18325</name>
</gene>
<keyword evidence="2" id="KW-1185">Reference proteome</keyword>
<evidence type="ECO:0000313" key="2">
    <source>
        <dbReference type="Proteomes" id="UP000037515"/>
    </source>
</evidence>
<accession>A0A0M0HIH5</accession>
<comment type="caution">
    <text evidence="1">The sequence shown here is derived from an EMBL/GenBank/DDBJ whole genome shotgun (WGS) entry which is preliminary data.</text>
</comment>
<dbReference type="STRING" id="693.AKJ17_18325"/>
<reference evidence="2" key="1">
    <citation type="submission" date="2015-08" db="EMBL/GenBank/DDBJ databases">
        <title>Vibrio galatheae sp. nov., a novel member of the Vibrionaceae family isolated from the Solomon Islands.</title>
        <authorList>
            <person name="Giubergia S."/>
            <person name="Machado H."/>
            <person name="Mateiu R.V."/>
            <person name="Gram L."/>
        </authorList>
    </citation>
    <scope>NUCLEOTIDE SEQUENCE [LARGE SCALE GENOMIC DNA]</scope>
    <source>
        <strain evidence="2">DSM 19584</strain>
    </source>
</reference>
<dbReference type="OrthoDB" id="8612466at2"/>
<name>A0A0M0HIH5_VIBNE</name>